<gene>
    <name evidence="1" type="ORF">KUF71_014224</name>
</gene>
<keyword evidence="2" id="KW-1185">Reference proteome</keyword>
<sequence length="67" mass="7766">YLAQGETVKSIHDEFRVGLSACHSIIKEVCDVIWNVLSPIFLPHPDVEALKRIAEEFFERWQMPNDP</sequence>
<accession>A0AAE1HR50</accession>
<dbReference type="Proteomes" id="UP001219518">
    <property type="component" value="Unassembled WGS sequence"/>
</dbReference>
<name>A0AAE1HR50_9NEOP</name>
<dbReference type="AlphaFoldDB" id="A0AAE1HR50"/>
<dbReference type="EMBL" id="JAHWGI010001242">
    <property type="protein sequence ID" value="KAK3925975.1"/>
    <property type="molecule type" value="Genomic_DNA"/>
</dbReference>
<evidence type="ECO:0000313" key="2">
    <source>
        <dbReference type="Proteomes" id="UP001219518"/>
    </source>
</evidence>
<reference evidence="1" key="1">
    <citation type="submission" date="2021-07" db="EMBL/GenBank/DDBJ databases">
        <authorList>
            <person name="Catto M.A."/>
            <person name="Jacobson A."/>
            <person name="Kennedy G."/>
            <person name="Labadie P."/>
            <person name="Hunt B.G."/>
            <person name="Srinivasan R."/>
        </authorList>
    </citation>
    <scope>NUCLEOTIDE SEQUENCE</scope>
    <source>
        <strain evidence="1">PL_HMW_Pooled</strain>
        <tissue evidence="1">Head</tissue>
    </source>
</reference>
<feature type="non-terminal residue" evidence="1">
    <location>
        <position position="1"/>
    </location>
</feature>
<evidence type="ECO:0000313" key="1">
    <source>
        <dbReference type="EMBL" id="KAK3925975.1"/>
    </source>
</evidence>
<comment type="caution">
    <text evidence="1">The sequence shown here is derived from an EMBL/GenBank/DDBJ whole genome shotgun (WGS) entry which is preliminary data.</text>
</comment>
<protein>
    <submittedName>
        <fullName evidence="1">Potassium transporter 15</fullName>
    </submittedName>
</protein>
<organism evidence="1 2">
    <name type="scientific">Frankliniella fusca</name>
    <dbReference type="NCBI Taxonomy" id="407009"/>
    <lineage>
        <taxon>Eukaryota</taxon>
        <taxon>Metazoa</taxon>
        <taxon>Ecdysozoa</taxon>
        <taxon>Arthropoda</taxon>
        <taxon>Hexapoda</taxon>
        <taxon>Insecta</taxon>
        <taxon>Pterygota</taxon>
        <taxon>Neoptera</taxon>
        <taxon>Paraneoptera</taxon>
        <taxon>Thysanoptera</taxon>
        <taxon>Terebrantia</taxon>
        <taxon>Thripoidea</taxon>
        <taxon>Thripidae</taxon>
        <taxon>Frankliniella</taxon>
    </lineage>
</organism>
<proteinExistence type="predicted"/>
<reference evidence="1" key="2">
    <citation type="journal article" date="2023" name="BMC Genomics">
        <title>Pest status, molecular evolution, and epigenetic factors derived from the genome assembly of Frankliniella fusca, a thysanopteran phytovirus vector.</title>
        <authorList>
            <person name="Catto M.A."/>
            <person name="Labadie P.E."/>
            <person name="Jacobson A.L."/>
            <person name="Kennedy G.G."/>
            <person name="Srinivasan R."/>
            <person name="Hunt B.G."/>
        </authorList>
    </citation>
    <scope>NUCLEOTIDE SEQUENCE</scope>
    <source>
        <strain evidence="1">PL_HMW_Pooled</strain>
    </source>
</reference>